<sequence>MHKPILLIILILFTILSGCSTKKSLPIEDLPSNNNEWHPKEVSPSSFEIEQIVKLANNGMVIDSPFTVFESTIQQVRSDWGEPDQIDEVAGGSYATYKERNTVFGFNQDGEIYDVRFYNNNLRELTIEEVEHEIGQPIDIRKNNQESIYVYELKNEIELKMIFPNDTKRLGHISIYNPALAKAEQYVLDIKGNSNQLSDKAWKNMQNWRDQIKKFTVEHKNVYLNGPNKKRVALTFDDGPDDIITPAIINILNDYKVKGNFFFLGTNVKLHTDVVRKAYESGHLVLSHSLNHIELSKLGKGEVEKEIVSAGEEIQSVIGKKPAIIRPPYGETNEQVVSVSEEQGYSIVLWSIDTLDWSQRESTNIVDNVVKNLRNGDIILMHSDSDKTETEKALPLMIEALEKMDFEIVNLEDLLNIKAYQ</sequence>
<evidence type="ECO:0000313" key="3">
    <source>
        <dbReference type="Proteomes" id="UP000681414"/>
    </source>
</evidence>
<dbReference type="PROSITE" id="PS51677">
    <property type="entry name" value="NODB"/>
    <property type="match status" value="1"/>
</dbReference>
<accession>A0A942YIC4</accession>
<name>A0A942YIC4_9BACI</name>
<dbReference type="PANTHER" id="PTHR10587">
    <property type="entry name" value="GLYCOSYL TRANSFERASE-RELATED"/>
    <property type="match status" value="1"/>
</dbReference>
<dbReference type="CDD" id="cd10917">
    <property type="entry name" value="CE4_NodB_like_6s_7s"/>
    <property type="match status" value="1"/>
</dbReference>
<reference evidence="2 3" key="1">
    <citation type="submission" date="2021-05" db="EMBL/GenBank/DDBJ databases">
        <title>Novel Bacillus species.</title>
        <authorList>
            <person name="Liu G."/>
        </authorList>
    </citation>
    <scope>NUCLEOTIDE SEQUENCE [LARGE SCALE GENOMIC DNA]</scope>
    <source>
        <strain evidence="3">FJAT-49780</strain>
    </source>
</reference>
<dbReference type="InterPro" id="IPR002509">
    <property type="entry name" value="NODB_dom"/>
</dbReference>
<dbReference type="InterPro" id="IPR025453">
    <property type="entry name" value="DUF4309"/>
</dbReference>
<dbReference type="Pfam" id="PF14172">
    <property type="entry name" value="DUF4309"/>
    <property type="match status" value="1"/>
</dbReference>
<evidence type="ECO:0000313" key="2">
    <source>
        <dbReference type="EMBL" id="MBS4196804.1"/>
    </source>
</evidence>
<keyword evidence="3" id="KW-1185">Reference proteome</keyword>
<dbReference type="Gene3D" id="3.20.20.370">
    <property type="entry name" value="Glycoside hydrolase/deacetylase"/>
    <property type="match status" value="1"/>
</dbReference>
<organism evidence="2 3">
    <name type="scientific">Lederbergia citri</name>
    <dbReference type="NCBI Taxonomy" id="2833580"/>
    <lineage>
        <taxon>Bacteria</taxon>
        <taxon>Bacillati</taxon>
        <taxon>Bacillota</taxon>
        <taxon>Bacilli</taxon>
        <taxon>Bacillales</taxon>
        <taxon>Bacillaceae</taxon>
        <taxon>Lederbergia</taxon>
    </lineage>
</organism>
<dbReference type="InterPro" id="IPR011330">
    <property type="entry name" value="Glyco_hydro/deAcase_b/a-brl"/>
</dbReference>
<dbReference type="GO" id="GO:0016810">
    <property type="term" value="F:hydrolase activity, acting on carbon-nitrogen (but not peptide) bonds"/>
    <property type="evidence" value="ECO:0007669"/>
    <property type="project" value="InterPro"/>
</dbReference>
<dbReference type="SUPFAM" id="SSF88713">
    <property type="entry name" value="Glycoside hydrolase/deacetylase"/>
    <property type="match status" value="1"/>
</dbReference>
<evidence type="ECO:0000259" key="1">
    <source>
        <dbReference type="PROSITE" id="PS51677"/>
    </source>
</evidence>
<dbReference type="Proteomes" id="UP000681414">
    <property type="component" value="Unassembled WGS sequence"/>
</dbReference>
<protein>
    <submittedName>
        <fullName evidence="2">DUF4309 domain-containing protein</fullName>
    </submittedName>
</protein>
<dbReference type="RefSeq" id="WP_213126019.1">
    <property type="nucleotide sequence ID" value="NZ_JAGYPG010000003.1"/>
</dbReference>
<dbReference type="PROSITE" id="PS51257">
    <property type="entry name" value="PROKAR_LIPOPROTEIN"/>
    <property type="match status" value="1"/>
</dbReference>
<dbReference type="Pfam" id="PF01522">
    <property type="entry name" value="Polysacc_deac_1"/>
    <property type="match status" value="1"/>
</dbReference>
<dbReference type="AlphaFoldDB" id="A0A942YIC4"/>
<gene>
    <name evidence="2" type="ORF">KHA97_17275</name>
</gene>
<dbReference type="GO" id="GO:0005975">
    <property type="term" value="P:carbohydrate metabolic process"/>
    <property type="evidence" value="ECO:0007669"/>
    <property type="project" value="InterPro"/>
</dbReference>
<dbReference type="InterPro" id="IPR050248">
    <property type="entry name" value="Polysacc_deacetylase_ArnD"/>
</dbReference>
<comment type="caution">
    <text evidence="2">The sequence shown here is derived from an EMBL/GenBank/DDBJ whole genome shotgun (WGS) entry which is preliminary data.</text>
</comment>
<feature type="domain" description="NodB homology" evidence="1">
    <location>
        <begin position="230"/>
        <end position="409"/>
    </location>
</feature>
<proteinExistence type="predicted"/>
<dbReference type="EMBL" id="JAGYPG010000003">
    <property type="protein sequence ID" value="MBS4196804.1"/>
    <property type="molecule type" value="Genomic_DNA"/>
</dbReference>